<reference evidence="8" key="1">
    <citation type="submission" date="2016-10" db="EMBL/GenBank/DDBJ databases">
        <authorList>
            <person name="Varghese N."/>
            <person name="Submissions S."/>
        </authorList>
    </citation>
    <scope>NUCLEOTIDE SEQUENCE [LARGE SCALE GENOMIC DNA]</scope>
    <source>
        <strain evidence="8">DSM 24740</strain>
    </source>
</reference>
<dbReference type="AlphaFoldDB" id="A0A1H9F6T2"/>
<keyword evidence="2" id="KW-0489">Methyltransferase</keyword>
<dbReference type="SUPFAM" id="SSF53335">
    <property type="entry name" value="S-adenosyl-L-methionine-dependent methyltransferases"/>
    <property type="match status" value="1"/>
</dbReference>
<dbReference type="CDD" id="cd02440">
    <property type="entry name" value="AdoMet_MTases"/>
    <property type="match status" value="1"/>
</dbReference>
<evidence type="ECO:0000313" key="7">
    <source>
        <dbReference type="EMBL" id="SEQ32988.1"/>
    </source>
</evidence>
<keyword evidence="4" id="KW-0949">S-adenosyl-L-methionine</keyword>
<dbReference type="Gene3D" id="3.40.50.150">
    <property type="entry name" value="Vaccinia Virus protein VP39"/>
    <property type="match status" value="1"/>
</dbReference>
<organism evidence="7 8">
    <name type="scientific">Neolewinella agarilytica</name>
    <dbReference type="NCBI Taxonomy" id="478744"/>
    <lineage>
        <taxon>Bacteria</taxon>
        <taxon>Pseudomonadati</taxon>
        <taxon>Bacteroidota</taxon>
        <taxon>Saprospiria</taxon>
        <taxon>Saprospirales</taxon>
        <taxon>Lewinellaceae</taxon>
        <taxon>Neolewinella</taxon>
    </lineage>
</organism>
<evidence type="ECO:0000256" key="2">
    <source>
        <dbReference type="ARBA" id="ARBA00022603"/>
    </source>
</evidence>
<name>A0A1H9F6T2_9BACT</name>
<dbReference type="InterPro" id="IPR051785">
    <property type="entry name" value="MMCE/EMCE_epimerase"/>
</dbReference>
<dbReference type="Pfam" id="PF05724">
    <property type="entry name" value="TPMT"/>
    <property type="match status" value="1"/>
</dbReference>
<dbReference type="EMBL" id="FOFB01000008">
    <property type="protein sequence ID" value="SEQ32988.1"/>
    <property type="molecule type" value="Genomic_DNA"/>
</dbReference>
<protein>
    <submittedName>
        <fullName evidence="7">Methylmalonyl-CoA epimerase</fullName>
    </submittedName>
</protein>
<keyword evidence="3" id="KW-0808">Transferase</keyword>
<evidence type="ECO:0000256" key="5">
    <source>
        <dbReference type="ARBA" id="ARBA00022723"/>
    </source>
</evidence>
<evidence type="ECO:0000256" key="3">
    <source>
        <dbReference type="ARBA" id="ARBA00022679"/>
    </source>
</evidence>
<dbReference type="PROSITE" id="PS51585">
    <property type="entry name" value="SAM_MT_TPMT"/>
    <property type="match status" value="1"/>
</dbReference>
<dbReference type="InterPro" id="IPR008854">
    <property type="entry name" value="TPMT"/>
</dbReference>
<evidence type="ECO:0000313" key="8">
    <source>
        <dbReference type="Proteomes" id="UP000199021"/>
    </source>
</evidence>
<dbReference type="InterPro" id="IPR029063">
    <property type="entry name" value="SAM-dependent_MTases_sf"/>
</dbReference>
<dbReference type="InterPro" id="IPR017515">
    <property type="entry name" value="MeMalonyl-CoA_epimerase"/>
</dbReference>
<accession>A0A1H9F6T2</accession>
<evidence type="ECO:0000259" key="6">
    <source>
        <dbReference type="PROSITE" id="PS51819"/>
    </source>
</evidence>
<gene>
    <name evidence="7" type="ORF">SAMN05444359_10887</name>
</gene>
<dbReference type="PANTHER" id="PTHR43048">
    <property type="entry name" value="METHYLMALONYL-COA EPIMERASE"/>
    <property type="match status" value="1"/>
</dbReference>
<keyword evidence="8" id="KW-1185">Reference proteome</keyword>
<dbReference type="PANTHER" id="PTHR43048:SF3">
    <property type="entry name" value="METHYLMALONYL-COA EPIMERASE, MITOCHONDRIAL"/>
    <property type="match status" value="1"/>
</dbReference>
<dbReference type="SUPFAM" id="SSF54593">
    <property type="entry name" value="Glyoxalase/Bleomycin resistance protein/Dihydroxybiphenyl dioxygenase"/>
    <property type="match status" value="1"/>
</dbReference>
<dbReference type="CDD" id="cd07249">
    <property type="entry name" value="MMCE"/>
    <property type="match status" value="1"/>
</dbReference>
<evidence type="ECO:0000256" key="4">
    <source>
        <dbReference type="ARBA" id="ARBA00022691"/>
    </source>
</evidence>
<dbReference type="RefSeq" id="WP_245748482.1">
    <property type="nucleotide sequence ID" value="NZ_FOFB01000008.1"/>
</dbReference>
<dbReference type="GO" id="GO:0046491">
    <property type="term" value="P:L-methylmalonyl-CoA metabolic process"/>
    <property type="evidence" value="ECO:0007669"/>
    <property type="project" value="TreeGrafter"/>
</dbReference>
<dbReference type="InterPro" id="IPR029068">
    <property type="entry name" value="Glyas_Bleomycin-R_OHBP_Dase"/>
</dbReference>
<dbReference type="NCBIfam" id="TIGR03081">
    <property type="entry name" value="metmalonyl_epim"/>
    <property type="match status" value="1"/>
</dbReference>
<dbReference type="InterPro" id="IPR037523">
    <property type="entry name" value="VOC_core"/>
</dbReference>
<dbReference type="Pfam" id="PF13669">
    <property type="entry name" value="Glyoxalase_4"/>
    <property type="match status" value="1"/>
</dbReference>
<comment type="similarity">
    <text evidence="1">Belongs to the methylmalonyl-CoA epimerase family.</text>
</comment>
<proteinExistence type="inferred from homology"/>
<dbReference type="GO" id="GO:0032259">
    <property type="term" value="P:methylation"/>
    <property type="evidence" value="ECO:0007669"/>
    <property type="project" value="UniProtKB-KW"/>
</dbReference>
<keyword evidence="5" id="KW-0479">Metal-binding</keyword>
<feature type="domain" description="VOC" evidence="6">
    <location>
        <begin position="2"/>
        <end position="132"/>
    </location>
</feature>
<dbReference type="GO" id="GO:0008757">
    <property type="term" value="F:S-adenosylmethionine-dependent methyltransferase activity"/>
    <property type="evidence" value="ECO:0007669"/>
    <property type="project" value="InterPro"/>
</dbReference>
<dbReference type="GO" id="GO:0004493">
    <property type="term" value="F:methylmalonyl-CoA epimerase activity"/>
    <property type="evidence" value="ECO:0007669"/>
    <property type="project" value="TreeGrafter"/>
</dbReference>
<dbReference type="Proteomes" id="UP000199021">
    <property type="component" value="Unassembled WGS sequence"/>
</dbReference>
<dbReference type="InParanoid" id="A0A1H9F6T2"/>
<dbReference type="GO" id="GO:0046872">
    <property type="term" value="F:metal ion binding"/>
    <property type="evidence" value="ECO:0007669"/>
    <property type="project" value="UniProtKB-KW"/>
</dbReference>
<dbReference type="Gene3D" id="3.10.180.10">
    <property type="entry name" value="2,3-Dihydroxybiphenyl 1,2-Dioxygenase, domain 1"/>
    <property type="match status" value="1"/>
</dbReference>
<evidence type="ECO:0000256" key="1">
    <source>
        <dbReference type="ARBA" id="ARBA00009308"/>
    </source>
</evidence>
<dbReference type="STRING" id="478744.SAMN05444359_10887"/>
<dbReference type="PROSITE" id="PS51819">
    <property type="entry name" value="VOC"/>
    <property type="match status" value="1"/>
</dbReference>
<sequence length="333" mass="36930">MRLDHIGIAVGDLDAADELLGRLLGRPAYKRETVASQHVSTSFFDAGAEGAKIELVAPEGATGPIQKFLEKRGPGIHHLAFEVDDIEAEMRRLAEDGFELLQEKPSRGADNKLVCFLHPRSTNGVLVEICQSIPGGMTKEENAQFWARRYAEEKTGWDIGYPSPPITNYLDKLKDKDLKILIPGAGNAYEAEYAWQQGFRNVFVLDVAAAPLAGLQQRVPDFPAEQLIQGDFFSHAGQYDLILEQTFFCSFEPDPATRQAYAKQMHSLLKPGGKLAGLWFDLPTGTSRPFGGSREEYLSYLEPYFNLLAFAKAPDSIKPRAGNEFFGEFQKPA</sequence>